<gene>
    <name evidence="1" type="ORF">PR048_001203</name>
</gene>
<protein>
    <recommendedName>
        <fullName evidence="3">Transposase</fullName>
    </recommendedName>
</protein>
<reference evidence="1 2" key="1">
    <citation type="submission" date="2023-02" db="EMBL/GenBank/DDBJ databases">
        <title>LHISI_Scaffold_Assembly.</title>
        <authorList>
            <person name="Stuart O.P."/>
            <person name="Cleave R."/>
            <person name="Magrath M.J.L."/>
            <person name="Mikheyev A.S."/>
        </authorList>
    </citation>
    <scope>NUCLEOTIDE SEQUENCE [LARGE SCALE GENOMIC DNA]</scope>
    <source>
        <strain evidence="1">Daus_M_001</strain>
        <tissue evidence="1">Leg muscle</tissue>
    </source>
</reference>
<evidence type="ECO:0008006" key="3">
    <source>
        <dbReference type="Google" id="ProtNLM"/>
    </source>
</evidence>
<dbReference type="PANTHER" id="PTHR46060">
    <property type="entry name" value="MARINER MOS1 TRANSPOSASE-LIKE PROTEIN"/>
    <property type="match status" value="1"/>
</dbReference>
<evidence type="ECO:0000313" key="2">
    <source>
        <dbReference type="Proteomes" id="UP001159363"/>
    </source>
</evidence>
<accession>A0ABQ9IGQ1</accession>
<sequence>MMASFMEFVPASQTVNASFYEQFLKRLLQHIRCVGLELHRTGKLMLLHDNAPAHCAIHVHQFLVQHGVPVLSHPPYPCDLVPADFFLCSRLKSDLKGFCYRRGNSAMCARDFGIDF</sequence>
<name>A0ABQ9IGQ1_9NEOP</name>
<dbReference type="Proteomes" id="UP001159363">
    <property type="component" value="Chromosome 1"/>
</dbReference>
<dbReference type="InterPro" id="IPR036397">
    <property type="entry name" value="RNaseH_sf"/>
</dbReference>
<proteinExistence type="predicted"/>
<dbReference type="PANTHER" id="PTHR46060:SF1">
    <property type="entry name" value="MARINER MOS1 TRANSPOSASE-LIKE PROTEIN"/>
    <property type="match status" value="1"/>
</dbReference>
<comment type="caution">
    <text evidence="1">The sequence shown here is derived from an EMBL/GenBank/DDBJ whole genome shotgun (WGS) entry which is preliminary data.</text>
</comment>
<dbReference type="Gene3D" id="3.30.420.10">
    <property type="entry name" value="Ribonuclease H-like superfamily/Ribonuclease H"/>
    <property type="match status" value="1"/>
</dbReference>
<organism evidence="1 2">
    <name type="scientific">Dryococelus australis</name>
    <dbReference type="NCBI Taxonomy" id="614101"/>
    <lineage>
        <taxon>Eukaryota</taxon>
        <taxon>Metazoa</taxon>
        <taxon>Ecdysozoa</taxon>
        <taxon>Arthropoda</taxon>
        <taxon>Hexapoda</taxon>
        <taxon>Insecta</taxon>
        <taxon>Pterygota</taxon>
        <taxon>Neoptera</taxon>
        <taxon>Polyneoptera</taxon>
        <taxon>Phasmatodea</taxon>
        <taxon>Verophasmatodea</taxon>
        <taxon>Anareolatae</taxon>
        <taxon>Phasmatidae</taxon>
        <taxon>Eurycanthinae</taxon>
        <taxon>Dryococelus</taxon>
    </lineage>
</organism>
<evidence type="ECO:0000313" key="1">
    <source>
        <dbReference type="EMBL" id="KAJ8895863.1"/>
    </source>
</evidence>
<keyword evidence="2" id="KW-1185">Reference proteome</keyword>
<dbReference type="InterPro" id="IPR052709">
    <property type="entry name" value="Transposase-MT_Hybrid"/>
</dbReference>
<dbReference type="EMBL" id="JARBHB010000001">
    <property type="protein sequence ID" value="KAJ8895863.1"/>
    <property type="molecule type" value="Genomic_DNA"/>
</dbReference>